<evidence type="ECO:0000256" key="6">
    <source>
        <dbReference type="ARBA" id="ARBA00022777"/>
    </source>
</evidence>
<dbReference type="InterPro" id="IPR028375">
    <property type="entry name" value="KA1/Ssp2_C"/>
</dbReference>
<evidence type="ECO:0000256" key="8">
    <source>
        <dbReference type="ARBA" id="ARBA00047899"/>
    </source>
</evidence>
<dbReference type="FunFam" id="1.10.510.10:FF:000271">
    <property type="entry name" value="Non-specific serine/threonine protein kinase"/>
    <property type="match status" value="1"/>
</dbReference>
<dbReference type="GO" id="GO:0004674">
    <property type="term" value="F:protein serine/threonine kinase activity"/>
    <property type="evidence" value="ECO:0007669"/>
    <property type="project" value="UniProtKB-KW"/>
</dbReference>
<evidence type="ECO:0000259" key="12">
    <source>
        <dbReference type="PROSITE" id="PS50011"/>
    </source>
</evidence>
<feature type="domain" description="Protein kinase" evidence="12">
    <location>
        <begin position="29"/>
        <end position="283"/>
    </location>
</feature>
<dbReference type="PROSITE" id="PS50032">
    <property type="entry name" value="KA1"/>
    <property type="match status" value="1"/>
</dbReference>
<dbReference type="GO" id="GO:0005524">
    <property type="term" value="F:ATP binding"/>
    <property type="evidence" value="ECO:0007669"/>
    <property type="project" value="UniProtKB-UniRule"/>
</dbReference>
<dbReference type="GO" id="GO:0106310">
    <property type="term" value="F:protein serine kinase activity"/>
    <property type="evidence" value="ECO:0007669"/>
    <property type="project" value="RHEA"/>
</dbReference>
<dbReference type="InterPro" id="IPR001772">
    <property type="entry name" value="KA1_dom"/>
</dbReference>
<feature type="compositionally biased region" description="Polar residues" evidence="11">
    <location>
        <begin position="404"/>
        <end position="418"/>
    </location>
</feature>
<comment type="similarity">
    <text evidence="1">Belongs to the protein kinase superfamily. CAMK Ser/Thr protein kinase family. SNF1 subfamily.</text>
</comment>
<sequence>MENNKTNGKLNSLRINYQREDFDIEAGYYLHREKLGEGGFSKVRLATHLLTGQKVAIKCMDKTKLGEDLFRVKTEINALKTLDHQHIAKLLQVIETDQMIYLILEYCSGGELFDYIVSKNRLSEKESQVIMGCLVHCLAYLHSNGFAHRDLKPENILFDKNHKIKLIDFGLAAQSKDNPQSLQNLRTCCGSPAYAAPELISGNIYSGPAVDVWSAGVILYALLVGQLPFDDDNMGNLYKKIQAGKFNMPSWLSAEAKSLIQSMIQIDPKKRVTVKELLENPWIKDYLPNNSVEIQKNIFDEEVLWQVHKYFPTLSYTDLRSNIIRKFGYQTATYWLLKEKKLRGIKSPNANYPRNLAIATPPRSVIQTPTTPVTTILNTPTRKTPKVIVKAKADEIQVFKTPKLSTFKPNGSQDSKQSPAEYGSGYTTPNSKIPIYLKSGDKTCSPLSVAGNKTPNSTRKRKLFGDIVPGNDDNQNENSNAKENYATPPKRSVPSQTPKKSLLKKIIESATPSRKYPRNITSTAPTTTRNITMTKFSDPQMCIEKLMQALIQKGIDCKRKGFVLSCALNNKYHSMLTFNLEICQFGDKCALQRKRLKGDAWHYKKICEEILRISNEIYQC</sequence>
<dbReference type="GO" id="GO:0035556">
    <property type="term" value="P:intracellular signal transduction"/>
    <property type="evidence" value="ECO:0007669"/>
    <property type="project" value="TreeGrafter"/>
</dbReference>
<feature type="region of interest" description="Disordered" evidence="11">
    <location>
        <begin position="404"/>
        <end position="429"/>
    </location>
</feature>
<evidence type="ECO:0000313" key="15">
    <source>
        <dbReference type="Proteomes" id="UP000015104"/>
    </source>
</evidence>
<evidence type="ECO:0000256" key="4">
    <source>
        <dbReference type="ARBA" id="ARBA00022679"/>
    </source>
</evidence>
<dbReference type="SUPFAM" id="SSF103243">
    <property type="entry name" value="KA1-like"/>
    <property type="match status" value="1"/>
</dbReference>
<dbReference type="PANTHER" id="PTHR24346">
    <property type="entry name" value="MAP/MICROTUBULE AFFINITY-REGULATING KINASE"/>
    <property type="match status" value="1"/>
</dbReference>
<dbReference type="EnsemblMetazoa" id="tetur01g11900.1">
    <property type="protein sequence ID" value="tetur01g11900.1"/>
    <property type="gene ID" value="tetur01g11900"/>
</dbReference>
<feature type="binding site" evidence="10">
    <location>
        <position position="58"/>
    </location>
    <ligand>
        <name>ATP</name>
        <dbReference type="ChEBI" id="CHEBI:30616"/>
    </ligand>
</feature>
<feature type="region of interest" description="Disordered" evidence="11">
    <location>
        <begin position="447"/>
        <end position="501"/>
    </location>
</feature>
<evidence type="ECO:0000256" key="11">
    <source>
        <dbReference type="SAM" id="MobiDB-lite"/>
    </source>
</evidence>
<gene>
    <name evidence="14" type="primary">107365958</name>
</gene>
<dbReference type="EMBL" id="CAEY01000468">
    <property type="status" value="NOT_ANNOTATED_CDS"/>
    <property type="molecule type" value="Genomic_DNA"/>
</dbReference>
<dbReference type="PANTHER" id="PTHR24346:SF30">
    <property type="entry name" value="MATERNAL EMBRYONIC LEUCINE ZIPPER KINASE"/>
    <property type="match status" value="1"/>
</dbReference>
<dbReference type="EC" id="2.7.11.1" evidence="2"/>
<dbReference type="InterPro" id="IPR000719">
    <property type="entry name" value="Prot_kinase_dom"/>
</dbReference>
<dbReference type="InterPro" id="IPR011009">
    <property type="entry name" value="Kinase-like_dom_sf"/>
</dbReference>
<dbReference type="InterPro" id="IPR008271">
    <property type="entry name" value="Ser/Thr_kinase_AS"/>
</dbReference>
<dbReference type="InterPro" id="IPR017441">
    <property type="entry name" value="Protein_kinase_ATP_BS"/>
</dbReference>
<evidence type="ECO:0000256" key="3">
    <source>
        <dbReference type="ARBA" id="ARBA00022527"/>
    </source>
</evidence>
<dbReference type="Gene3D" id="1.10.510.10">
    <property type="entry name" value="Transferase(Phosphotransferase) domain 1"/>
    <property type="match status" value="1"/>
</dbReference>
<dbReference type="Pfam" id="PF00069">
    <property type="entry name" value="Pkinase"/>
    <property type="match status" value="1"/>
</dbReference>
<dbReference type="SMART" id="SM00220">
    <property type="entry name" value="S_TKc"/>
    <property type="match status" value="1"/>
</dbReference>
<dbReference type="GO" id="GO:0005737">
    <property type="term" value="C:cytoplasm"/>
    <property type="evidence" value="ECO:0007669"/>
    <property type="project" value="TreeGrafter"/>
</dbReference>
<dbReference type="KEGG" id="tut:107365958"/>
<evidence type="ECO:0000256" key="9">
    <source>
        <dbReference type="ARBA" id="ARBA00048679"/>
    </source>
</evidence>
<reference evidence="14" key="2">
    <citation type="submission" date="2015-06" db="UniProtKB">
        <authorList>
            <consortium name="EnsemblMetazoa"/>
        </authorList>
    </citation>
    <scope>IDENTIFICATION</scope>
</reference>
<evidence type="ECO:0000256" key="2">
    <source>
        <dbReference type="ARBA" id="ARBA00012513"/>
    </source>
</evidence>
<dbReference type="Gene3D" id="3.30.310.80">
    <property type="entry name" value="Kinase associated domain 1, KA1"/>
    <property type="match status" value="1"/>
</dbReference>
<evidence type="ECO:0000256" key="10">
    <source>
        <dbReference type="PROSITE-ProRule" id="PRU10141"/>
    </source>
</evidence>
<keyword evidence="6" id="KW-0418">Kinase</keyword>
<dbReference type="OrthoDB" id="6488637at2759"/>
<keyword evidence="4" id="KW-0808">Transferase</keyword>
<comment type="catalytic activity">
    <reaction evidence="9">
        <text>L-seryl-[protein] + ATP = O-phospho-L-seryl-[protein] + ADP + H(+)</text>
        <dbReference type="Rhea" id="RHEA:17989"/>
        <dbReference type="Rhea" id="RHEA-COMP:9863"/>
        <dbReference type="Rhea" id="RHEA-COMP:11604"/>
        <dbReference type="ChEBI" id="CHEBI:15378"/>
        <dbReference type="ChEBI" id="CHEBI:29999"/>
        <dbReference type="ChEBI" id="CHEBI:30616"/>
        <dbReference type="ChEBI" id="CHEBI:83421"/>
        <dbReference type="ChEBI" id="CHEBI:456216"/>
        <dbReference type="EC" id="2.7.11.1"/>
    </reaction>
</comment>
<dbReference type="SUPFAM" id="SSF56112">
    <property type="entry name" value="Protein kinase-like (PK-like)"/>
    <property type="match status" value="1"/>
</dbReference>
<dbReference type="PROSITE" id="PS00108">
    <property type="entry name" value="PROTEIN_KINASE_ST"/>
    <property type="match status" value="1"/>
</dbReference>
<name>T1JSV7_TETUR</name>
<keyword evidence="15" id="KW-1185">Reference proteome</keyword>
<comment type="catalytic activity">
    <reaction evidence="8">
        <text>L-threonyl-[protein] + ATP = O-phospho-L-threonyl-[protein] + ADP + H(+)</text>
        <dbReference type="Rhea" id="RHEA:46608"/>
        <dbReference type="Rhea" id="RHEA-COMP:11060"/>
        <dbReference type="Rhea" id="RHEA-COMP:11605"/>
        <dbReference type="ChEBI" id="CHEBI:15378"/>
        <dbReference type="ChEBI" id="CHEBI:30013"/>
        <dbReference type="ChEBI" id="CHEBI:30616"/>
        <dbReference type="ChEBI" id="CHEBI:61977"/>
        <dbReference type="ChEBI" id="CHEBI:456216"/>
        <dbReference type="EC" id="2.7.11.1"/>
    </reaction>
</comment>
<feature type="compositionally biased region" description="Polar residues" evidence="11">
    <location>
        <begin position="472"/>
        <end position="482"/>
    </location>
</feature>
<evidence type="ECO:0000256" key="7">
    <source>
        <dbReference type="ARBA" id="ARBA00022840"/>
    </source>
</evidence>
<evidence type="ECO:0000259" key="13">
    <source>
        <dbReference type="PROSITE" id="PS50032"/>
    </source>
</evidence>
<dbReference type="AlphaFoldDB" id="T1JSV7"/>
<accession>T1JSV7</accession>
<reference evidence="15" key="1">
    <citation type="submission" date="2011-08" db="EMBL/GenBank/DDBJ databases">
        <authorList>
            <person name="Rombauts S."/>
        </authorList>
    </citation>
    <scope>NUCLEOTIDE SEQUENCE</scope>
    <source>
        <strain evidence="15">London</strain>
    </source>
</reference>
<dbReference type="PROSITE" id="PS00107">
    <property type="entry name" value="PROTEIN_KINASE_ATP"/>
    <property type="match status" value="1"/>
</dbReference>
<evidence type="ECO:0000256" key="5">
    <source>
        <dbReference type="ARBA" id="ARBA00022741"/>
    </source>
</evidence>
<dbReference type="STRING" id="32264.T1JSV7"/>
<dbReference type="PROSITE" id="PS50011">
    <property type="entry name" value="PROTEIN_KINASE_DOM"/>
    <property type="match status" value="1"/>
</dbReference>
<evidence type="ECO:0000313" key="14">
    <source>
        <dbReference type="EnsemblMetazoa" id="tetur01g11900.1"/>
    </source>
</evidence>
<keyword evidence="7 10" id="KW-0067">ATP-binding</keyword>
<dbReference type="Pfam" id="PF02149">
    <property type="entry name" value="KA1"/>
    <property type="match status" value="1"/>
</dbReference>
<keyword evidence="3" id="KW-0723">Serine/threonine-protein kinase</keyword>
<dbReference type="OMA" id="EAGYYLH"/>
<dbReference type="Proteomes" id="UP000015104">
    <property type="component" value="Unassembled WGS sequence"/>
</dbReference>
<organism evidence="14 15">
    <name type="scientific">Tetranychus urticae</name>
    <name type="common">Two-spotted spider mite</name>
    <dbReference type="NCBI Taxonomy" id="32264"/>
    <lineage>
        <taxon>Eukaryota</taxon>
        <taxon>Metazoa</taxon>
        <taxon>Ecdysozoa</taxon>
        <taxon>Arthropoda</taxon>
        <taxon>Chelicerata</taxon>
        <taxon>Arachnida</taxon>
        <taxon>Acari</taxon>
        <taxon>Acariformes</taxon>
        <taxon>Trombidiformes</taxon>
        <taxon>Prostigmata</taxon>
        <taxon>Eleutherengona</taxon>
        <taxon>Raphignathae</taxon>
        <taxon>Tetranychoidea</taxon>
        <taxon>Tetranychidae</taxon>
        <taxon>Tetranychus</taxon>
    </lineage>
</organism>
<keyword evidence="5 10" id="KW-0547">Nucleotide-binding</keyword>
<evidence type="ECO:0000256" key="1">
    <source>
        <dbReference type="ARBA" id="ARBA00006234"/>
    </source>
</evidence>
<feature type="domain" description="KA1" evidence="13">
    <location>
        <begin position="569"/>
        <end position="616"/>
    </location>
</feature>
<proteinExistence type="inferred from homology"/>
<dbReference type="HOGENOM" id="CLU_000288_157_8_1"/>
<dbReference type="eggNOG" id="KOG0583">
    <property type="taxonomic scope" value="Eukaryota"/>
</dbReference>
<dbReference type="FunFam" id="3.30.200.20:FF:000003">
    <property type="entry name" value="Non-specific serine/threonine protein kinase"/>
    <property type="match status" value="1"/>
</dbReference>
<protein>
    <recommendedName>
        <fullName evidence="2">non-specific serine/threonine protein kinase</fullName>
        <ecNumber evidence="2">2.7.11.1</ecNumber>
    </recommendedName>
</protein>